<evidence type="ECO:0000313" key="1">
    <source>
        <dbReference type="EMBL" id="GBP80913.1"/>
    </source>
</evidence>
<dbReference type="Proteomes" id="UP000299102">
    <property type="component" value="Unassembled WGS sequence"/>
</dbReference>
<proteinExistence type="predicted"/>
<organism evidence="1 2">
    <name type="scientific">Eumeta variegata</name>
    <name type="common">Bagworm moth</name>
    <name type="synonym">Eumeta japonica</name>
    <dbReference type="NCBI Taxonomy" id="151549"/>
    <lineage>
        <taxon>Eukaryota</taxon>
        <taxon>Metazoa</taxon>
        <taxon>Ecdysozoa</taxon>
        <taxon>Arthropoda</taxon>
        <taxon>Hexapoda</taxon>
        <taxon>Insecta</taxon>
        <taxon>Pterygota</taxon>
        <taxon>Neoptera</taxon>
        <taxon>Endopterygota</taxon>
        <taxon>Lepidoptera</taxon>
        <taxon>Glossata</taxon>
        <taxon>Ditrysia</taxon>
        <taxon>Tineoidea</taxon>
        <taxon>Psychidae</taxon>
        <taxon>Oiketicinae</taxon>
        <taxon>Eumeta</taxon>
    </lineage>
</organism>
<dbReference type="AlphaFoldDB" id="A0A4C1Z161"/>
<sequence>MNNKKGNSNLIRSVALSLVRGPHRRRRAGGPVGELRAGSSCYCKGVYFSDTERMYTSRTTLADRNRVGLKRRGNDACLRRGVVVNVLRDRISDGTATVTTGEELAQGIPFTGRKAKAKAAASRLYYARRVRYVTGRAGQYPHKITRN</sequence>
<comment type="caution">
    <text evidence="1">The sequence shown here is derived from an EMBL/GenBank/DDBJ whole genome shotgun (WGS) entry which is preliminary data.</text>
</comment>
<gene>
    <name evidence="1" type="ORF">EVAR_48994_1</name>
</gene>
<protein>
    <submittedName>
        <fullName evidence="1">Uncharacterized protein</fullName>
    </submittedName>
</protein>
<evidence type="ECO:0000313" key="2">
    <source>
        <dbReference type="Proteomes" id="UP000299102"/>
    </source>
</evidence>
<name>A0A4C1Z161_EUMVA</name>
<keyword evidence="2" id="KW-1185">Reference proteome</keyword>
<accession>A0A4C1Z161</accession>
<reference evidence="1 2" key="1">
    <citation type="journal article" date="2019" name="Commun. Biol.">
        <title>The bagworm genome reveals a unique fibroin gene that provides high tensile strength.</title>
        <authorList>
            <person name="Kono N."/>
            <person name="Nakamura H."/>
            <person name="Ohtoshi R."/>
            <person name="Tomita M."/>
            <person name="Numata K."/>
            <person name="Arakawa K."/>
        </authorList>
    </citation>
    <scope>NUCLEOTIDE SEQUENCE [LARGE SCALE GENOMIC DNA]</scope>
</reference>
<dbReference type="EMBL" id="BGZK01001488">
    <property type="protein sequence ID" value="GBP80913.1"/>
    <property type="molecule type" value="Genomic_DNA"/>
</dbReference>